<evidence type="ECO:0000256" key="1">
    <source>
        <dbReference type="SAM" id="Phobius"/>
    </source>
</evidence>
<protein>
    <submittedName>
        <fullName evidence="2">Uncharacterized protein</fullName>
    </submittedName>
</protein>
<feature type="transmembrane region" description="Helical" evidence="1">
    <location>
        <begin position="71"/>
        <end position="90"/>
    </location>
</feature>
<keyword evidence="1" id="KW-0472">Membrane</keyword>
<accession>A0A4R6P6S9</accession>
<proteinExistence type="predicted"/>
<dbReference type="RefSeq" id="WP_133734123.1">
    <property type="nucleotide sequence ID" value="NZ_SNXK01000005.1"/>
</dbReference>
<evidence type="ECO:0000313" key="3">
    <source>
        <dbReference type="Proteomes" id="UP000295087"/>
    </source>
</evidence>
<feature type="transmembrane region" description="Helical" evidence="1">
    <location>
        <begin position="7"/>
        <end position="28"/>
    </location>
</feature>
<comment type="caution">
    <text evidence="2">The sequence shown here is derived from an EMBL/GenBank/DDBJ whole genome shotgun (WGS) entry which is preliminary data.</text>
</comment>
<dbReference type="EMBL" id="SNXK01000005">
    <property type="protein sequence ID" value="TDP33046.1"/>
    <property type="molecule type" value="Genomic_DNA"/>
</dbReference>
<keyword evidence="1" id="KW-0812">Transmembrane</keyword>
<organism evidence="2 3">
    <name type="scientific">Nocardia ignorata</name>
    <dbReference type="NCBI Taxonomy" id="145285"/>
    <lineage>
        <taxon>Bacteria</taxon>
        <taxon>Bacillati</taxon>
        <taxon>Actinomycetota</taxon>
        <taxon>Actinomycetes</taxon>
        <taxon>Mycobacteriales</taxon>
        <taxon>Nocardiaceae</taxon>
        <taxon>Nocardia</taxon>
    </lineage>
</organism>
<dbReference type="AlphaFoldDB" id="A0A4R6P6S9"/>
<gene>
    <name evidence="2" type="ORF">DFR75_105284</name>
</gene>
<feature type="transmembrane region" description="Helical" evidence="1">
    <location>
        <begin position="34"/>
        <end position="59"/>
    </location>
</feature>
<sequence length="200" mass="21962">MRESKRVWVWPGVGVGVMVAAVVVSLHSGWVVTALWILALPLLAAFWLAVVVVAVTAVWRTARGGRRWPQVVTGLTAVVSIGVPVMFYLWPQARVCTRFQLERPAFDAAVARDLSVRDYYGTDLPTHLCWVSANCKVAVVLTVDDHTARFVPDHVGIPDGAIGYAHLDGEPPAEPFEVFGDQLCPSIELGDGWWWLDQCG</sequence>
<name>A0A4R6P6S9_NOCIG</name>
<evidence type="ECO:0000313" key="2">
    <source>
        <dbReference type="EMBL" id="TDP33046.1"/>
    </source>
</evidence>
<keyword evidence="3" id="KW-1185">Reference proteome</keyword>
<reference evidence="2 3" key="1">
    <citation type="submission" date="2019-03" db="EMBL/GenBank/DDBJ databases">
        <title>Genomic Encyclopedia of Type Strains, Phase IV (KMG-IV): sequencing the most valuable type-strain genomes for metagenomic binning, comparative biology and taxonomic classification.</title>
        <authorList>
            <person name="Goeker M."/>
        </authorList>
    </citation>
    <scope>NUCLEOTIDE SEQUENCE [LARGE SCALE GENOMIC DNA]</scope>
    <source>
        <strain evidence="2 3">DSM 44496</strain>
    </source>
</reference>
<keyword evidence="1" id="KW-1133">Transmembrane helix</keyword>
<dbReference type="Proteomes" id="UP000295087">
    <property type="component" value="Unassembled WGS sequence"/>
</dbReference>